<sequence>MPGNKPTYHRMIAKLKAIGPYLREAECKPNLFLFDCLSVCVDDTKSPECREFWGWWMELEKQDEENICTARFHHGMYNASGAWVDEKLPAAAEAEVQRTQSVFQAKIQKQLTEQFALEFALHEDSEAIA</sequence>
<accession>A0A4Y3HSL4</accession>
<keyword evidence="3" id="KW-0010">Activator</keyword>
<evidence type="ECO:0000256" key="1">
    <source>
        <dbReference type="ARBA" id="ARBA00022490"/>
    </source>
</evidence>
<dbReference type="Gene3D" id="3.30.310.230">
    <property type="entry name" value="Sigma factor-binding protein Crl monomer"/>
    <property type="match status" value="1"/>
</dbReference>
<evidence type="ECO:0000313" key="6">
    <source>
        <dbReference type="Proteomes" id="UP000318717"/>
    </source>
</evidence>
<dbReference type="Pfam" id="PF07417">
    <property type="entry name" value="Crl"/>
    <property type="match status" value="1"/>
</dbReference>
<dbReference type="RefSeq" id="WP_141343687.1">
    <property type="nucleotide sequence ID" value="NZ_BJLF01000001.1"/>
</dbReference>
<evidence type="ECO:0000256" key="4">
    <source>
        <dbReference type="ARBA" id="ARBA00023163"/>
    </source>
</evidence>
<dbReference type="GO" id="GO:0045893">
    <property type="term" value="P:positive regulation of DNA-templated transcription"/>
    <property type="evidence" value="ECO:0007669"/>
    <property type="project" value="InterPro"/>
</dbReference>
<dbReference type="OrthoDB" id="6428303at2"/>
<protein>
    <submittedName>
        <fullName evidence="5">Sigma factor-binding protein Crl</fullName>
    </submittedName>
</protein>
<dbReference type="Proteomes" id="UP000318717">
    <property type="component" value="Unassembled WGS sequence"/>
</dbReference>
<dbReference type="EMBL" id="BJLF01000001">
    <property type="protein sequence ID" value="GEA49314.1"/>
    <property type="molecule type" value="Genomic_DNA"/>
</dbReference>
<proteinExistence type="predicted"/>
<evidence type="ECO:0000313" key="5">
    <source>
        <dbReference type="EMBL" id="GEA49314.1"/>
    </source>
</evidence>
<evidence type="ECO:0000256" key="2">
    <source>
        <dbReference type="ARBA" id="ARBA00023015"/>
    </source>
</evidence>
<dbReference type="AlphaFoldDB" id="A0A4Y3HSL4"/>
<reference evidence="5 6" key="1">
    <citation type="submission" date="2019-06" db="EMBL/GenBank/DDBJ databases">
        <title>Whole genome shotgun sequence of Vibrio inusitatus NBRC 102082.</title>
        <authorList>
            <person name="Hosoyama A."/>
            <person name="Uohara A."/>
            <person name="Ohji S."/>
            <person name="Ichikawa N."/>
        </authorList>
    </citation>
    <scope>NUCLEOTIDE SEQUENCE [LARGE SCALE GENOMIC DNA]</scope>
    <source>
        <strain evidence="5 6">NBRC 102082</strain>
    </source>
</reference>
<dbReference type="InterPro" id="IPR038208">
    <property type="entry name" value="Tscrpt_reg_Crl_sf"/>
</dbReference>
<evidence type="ECO:0000256" key="3">
    <source>
        <dbReference type="ARBA" id="ARBA00023159"/>
    </source>
</evidence>
<keyword evidence="4" id="KW-0804">Transcription</keyword>
<gene>
    <name evidence="5" type="primary">crl</name>
    <name evidence="5" type="ORF">VIN01S_01180</name>
</gene>
<dbReference type="InterPro" id="IPR009986">
    <property type="entry name" value="Tscrpt_reg_Crl"/>
</dbReference>
<keyword evidence="1" id="KW-0963">Cytoplasm</keyword>
<dbReference type="NCBIfam" id="NF008217">
    <property type="entry name" value="PRK10984.1"/>
    <property type="match status" value="1"/>
</dbReference>
<comment type="caution">
    <text evidence="5">The sequence shown here is derived from an EMBL/GenBank/DDBJ whole genome shotgun (WGS) entry which is preliminary data.</text>
</comment>
<keyword evidence="6" id="KW-1185">Reference proteome</keyword>
<name>A0A4Y3HSL4_9VIBR</name>
<keyword evidence="2" id="KW-0805">Transcription regulation</keyword>
<organism evidence="5 6">
    <name type="scientific">Vibrio inusitatus NBRC 102082</name>
    <dbReference type="NCBI Taxonomy" id="1219070"/>
    <lineage>
        <taxon>Bacteria</taxon>
        <taxon>Pseudomonadati</taxon>
        <taxon>Pseudomonadota</taxon>
        <taxon>Gammaproteobacteria</taxon>
        <taxon>Vibrionales</taxon>
        <taxon>Vibrionaceae</taxon>
        <taxon>Vibrio</taxon>
    </lineage>
</organism>